<dbReference type="RefSeq" id="WP_131446470.1">
    <property type="nucleotide sequence ID" value="NZ_SJZB01000031.1"/>
</dbReference>
<evidence type="ECO:0000313" key="1">
    <source>
        <dbReference type="EMBL" id="TCJ15030.1"/>
    </source>
</evidence>
<reference evidence="1 2" key="1">
    <citation type="submission" date="2019-03" db="EMBL/GenBank/DDBJ databases">
        <title>Genome sequence of Thiobacillaceae bacterium LSR1, a sulfur-oxidizing bacterium isolated from freshwater sediment.</title>
        <authorList>
            <person name="Li S."/>
        </authorList>
    </citation>
    <scope>NUCLEOTIDE SEQUENCE [LARGE SCALE GENOMIC DNA]</scope>
    <source>
        <strain evidence="1 2">LSR1</strain>
    </source>
</reference>
<dbReference type="AlphaFoldDB" id="A0A4R1BD86"/>
<keyword evidence="2" id="KW-1185">Reference proteome</keyword>
<name>A0A4R1BD86_9PROT</name>
<dbReference type="EMBL" id="SJZB01000031">
    <property type="protein sequence ID" value="TCJ15030.1"/>
    <property type="molecule type" value="Genomic_DNA"/>
</dbReference>
<accession>A0A4R1BD86</accession>
<organism evidence="1 2">
    <name type="scientific">Parasulfuritortus cantonensis</name>
    <dbReference type="NCBI Taxonomy" id="2528202"/>
    <lineage>
        <taxon>Bacteria</taxon>
        <taxon>Pseudomonadati</taxon>
        <taxon>Pseudomonadota</taxon>
        <taxon>Betaproteobacteria</taxon>
        <taxon>Nitrosomonadales</taxon>
        <taxon>Thiobacillaceae</taxon>
        <taxon>Parasulfuritortus</taxon>
    </lineage>
</organism>
<protein>
    <submittedName>
        <fullName evidence="1">Uncharacterized protein</fullName>
    </submittedName>
</protein>
<sequence length="236" mass="26859">MLWATFASADVPQEVVEEWVKSLKSGTMVRVPGRFDSVMLEGNYAPPTDYDFEPDPPQPALPALSYSDEPVQVLRWGKKTFRVEDMARKWGFPRDTMTWFPDTIDVYRVQVGRRTYTCLESNYRGLGMSGHMVMDRAVVVLEPGKRSESLYFSGQYAGCYLVGDYTGDGRLGYVQFRRFFNTDHDYARIMTVERPGKARALRAYDLRATGEGPACLVAEPLPLDKFDAPLQEITEH</sequence>
<proteinExistence type="predicted"/>
<evidence type="ECO:0000313" key="2">
    <source>
        <dbReference type="Proteomes" id="UP000295443"/>
    </source>
</evidence>
<comment type="caution">
    <text evidence="1">The sequence shown here is derived from an EMBL/GenBank/DDBJ whole genome shotgun (WGS) entry which is preliminary data.</text>
</comment>
<gene>
    <name evidence="1" type="ORF">EZJ19_08175</name>
</gene>
<dbReference type="Proteomes" id="UP000295443">
    <property type="component" value="Unassembled WGS sequence"/>
</dbReference>